<keyword evidence="2" id="KW-0812">Transmembrane</keyword>
<feature type="region of interest" description="Disordered" evidence="1">
    <location>
        <begin position="364"/>
        <end position="410"/>
    </location>
</feature>
<dbReference type="GO" id="GO:0003824">
    <property type="term" value="F:catalytic activity"/>
    <property type="evidence" value="ECO:0007669"/>
    <property type="project" value="InterPro"/>
</dbReference>
<dbReference type="Gene3D" id="3.40.50.1580">
    <property type="entry name" value="Nucleoside phosphorylase domain"/>
    <property type="match status" value="1"/>
</dbReference>
<keyword evidence="5" id="KW-1185">Reference proteome</keyword>
<feature type="compositionally biased region" description="Polar residues" evidence="1">
    <location>
        <begin position="333"/>
        <end position="347"/>
    </location>
</feature>
<reference evidence="4" key="1">
    <citation type="journal article" date="2020" name="Stud. Mycol.">
        <title>101 Dothideomycetes genomes: a test case for predicting lifestyles and emergence of pathogens.</title>
        <authorList>
            <person name="Haridas S."/>
            <person name="Albert R."/>
            <person name="Binder M."/>
            <person name="Bloem J."/>
            <person name="Labutti K."/>
            <person name="Salamov A."/>
            <person name="Andreopoulos B."/>
            <person name="Baker S."/>
            <person name="Barry K."/>
            <person name="Bills G."/>
            <person name="Bluhm B."/>
            <person name="Cannon C."/>
            <person name="Castanera R."/>
            <person name="Culley D."/>
            <person name="Daum C."/>
            <person name="Ezra D."/>
            <person name="Gonzalez J."/>
            <person name="Henrissat B."/>
            <person name="Kuo A."/>
            <person name="Liang C."/>
            <person name="Lipzen A."/>
            <person name="Lutzoni F."/>
            <person name="Magnuson J."/>
            <person name="Mondo S."/>
            <person name="Nolan M."/>
            <person name="Ohm R."/>
            <person name="Pangilinan J."/>
            <person name="Park H.-J."/>
            <person name="Ramirez L."/>
            <person name="Alfaro M."/>
            <person name="Sun H."/>
            <person name="Tritt A."/>
            <person name="Yoshinaga Y."/>
            <person name="Zwiers L.-H."/>
            <person name="Turgeon B."/>
            <person name="Goodwin S."/>
            <person name="Spatafora J."/>
            <person name="Crous P."/>
            <person name="Grigoriev I."/>
        </authorList>
    </citation>
    <scope>NUCLEOTIDE SEQUENCE</scope>
    <source>
        <strain evidence="4">Tuck. ex Michener</strain>
    </source>
</reference>
<dbReference type="GO" id="GO:0009116">
    <property type="term" value="P:nucleoside metabolic process"/>
    <property type="evidence" value="ECO:0007669"/>
    <property type="project" value="InterPro"/>
</dbReference>
<dbReference type="InterPro" id="IPR035994">
    <property type="entry name" value="Nucleoside_phosphorylase_sf"/>
</dbReference>
<evidence type="ECO:0000256" key="2">
    <source>
        <dbReference type="SAM" id="Phobius"/>
    </source>
</evidence>
<feature type="region of interest" description="Disordered" evidence="1">
    <location>
        <begin position="278"/>
        <end position="350"/>
    </location>
</feature>
<gene>
    <name evidence="4" type="ORF">EV356DRAFT_503486</name>
</gene>
<evidence type="ECO:0000313" key="5">
    <source>
        <dbReference type="Proteomes" id="UP000800092"/>
    </source>
</evidence>
<organism evidence="4 5">
    <name type="scientific">Viridothelium virens</name>
    <name type="common">Speckled blister lichen</name>
    <name type="synonym">Trypethelium virens</name>
    <dbReference type="NCBI Taxonomy" id="1048519"/>
    <lineage>
        <taxon>Eukaryota</taxon>
        <taxon>Fungi</taxon>
        <taxon>Dikarya</taxon>
        <taxon>Ascomycota</taxon>
        <taxon>Pezizomycotina</taxon>
        <taxon>Dothideomycetes</taxon>
        <taxon>Dothideomycetes incertae sedis</taxon>
        <taxon>Trypetheliales</taxon>
        <taxon>Trypetheliaceae</taxon>
        <taxon>Viridothelium</taxon>
    </lineage>
</organism>
<name>A0A6A6H5Q9_VIRVR</name>
<feature type="compositionally biased region" description="Low complexity" evidence="1">
    <location>
        <begin position="384"/>
        <end position="393"/>
    </location>
</feature>
<dbReference type="Pfam" id="PF01048">
    <property type="entry name" value="PNP_UDP_1"/>
    <property type="match status" value="1"/>
</dbReference>
<dbReference type="PANTHER" id="PTHR46082:SF11">
    <property type="entry name" value="AAA+ ATPASE DOMAIN-CONTAINING PROTEIN-RELATED"/>
    <property type="match status" value="1"/>
</dbReference>
<dbReference type="SUPFAM" id="SSF53167">
    <property type="entry name" value="Purine and uridine phosphorylases"/>
    <property type="match status" value="1"/>
</dbReference>
<keyword evidence="2" id="KW-1133">Transmembrane helix</keyword>
<sequence length="803" mass="87722">MVECNKSLNGFPCGETCRASWQYRAFSGQSSELATASPNDTLPTITTPVCSSTQTTFSKTTPLISTIISLRPISKRSGPFTTSVDPSLTAPFNSVVLPTISLGNNTTIGQDPATYHSLGIGAIVGIVLGPISSTFLILLLWLHYRLRNPPTHRRPLNRPADGVVELGDRDTRNRFNLSLDGVALNSSIETPEVLQEANFAEEVSRGCVERGVPPIHPPHPNQPHQEDSQIPLHGHAEFPSGGEPDQGEEQPRRRMKLIEKSTNDSGPSSRERRRLERELPIFPSHPATIAHNDENDVSKKMSYHAQSLGRERQPLENKSTRQQLNPSLKERSASTQEYPKMVSSNGKESAKEAVDLSVTLPLLTQFQDPIGPPKNSSPPRRTRSTTGRSLGTRAQYNTEAGSNPYSKEDSGQDLAVPVVQNAAIPEPRQSEATDRTSRIEDWMEDVRGPATRSLARPAREKTNRIDSGFDRRGSAKREERGQPRGRRLRSTEYTVGLICALFTELSAVRGALDEEHEEVSHSINDSNTYTLGRMAGHNVVLACLPNGQYGTNPAAAVATALRFRFRSVRIGLLVGIGGGVPSQGYDIRLGDVVVSEPTAQHGGVIQYDRGKVLKDNDFQRTGYLQSPPTVLLTAVSKLRSNHVSRINNLGTHLSKICRNPYFAKGKGGADYLAIDDQVEADPDPRVASALRQHRDSELPHIHYGAIASGNEVIKNGRVRDRISEALGGVLCFEMEAAGLMNIFPCIVIRGICDYADTHKNKDWQPYAAAAAAAYAKELLSVTHPAKVVALRTAFEVASDSGHD</sequence>
<feature type="compositionally biased region" description="Basic and acidic residues" evidence="1">
    <location>
        <begin position="309"/>
        <end position="319"/>
    </location>
</feature>
<feature type="domain" description="Nucleoside phosphorylase" evidence="3">
    <location>
        <begin position="494"/>
        <end position="779"/>
    </location>
</feature>
<dbReference type="OrthoDB" id="1577640at2759"/>
<feature type="compositionally biased region" description="Polar residues" evidence="1">
    <location>
        <begin position="394"/>
        <end position="405"/>
    </location>
</feature>
<feature type="transmembrane region" description="Helical" evidence="2">
    <location>
        <begin position="118"/>
        <end position="144"/>
    </location>
</feature>
<dbReference type="InterPro" id="IPR053137">
    <property type="entry name" value="NLR-like"/>
</dbReference>
<dbReference type="AlphaFoldDB" id="A0A6A6H5Q9"/>
<dbReference type="EMBL" id="ML991806">
    <property type="protein sequence ID" value="KAF2233436.1"/>
    <property type="molecule type" value="Genomic_DNA"/>
</dbReference>
<keyword evidence="2" id="KW-0472">Membrane</keyword>
<feature type="region of interest" description="Disordered" evidence="1">
    <location>
        <begin position="451"/>
        <end position="487"/>
    </location>
</feature>
<protein>
    <submittedName>
        <fullName evidence="4">Purine and uridine phosphorylase</fullName>
    </submittedName>
</protein>
<accession>A0A6A6H5Q9</accession>
<proteinExistence type="predicted"/>
<feature type="region of interest" description="Disordered" evidence="1">
    <location>
        <begin position="209"/>
        <end position="252"/>
    </location>
</feature>
<evidence type="ECO:0000313" key="4">
    <source>
        <dbReference type="EMBL" id="KAF2233436.1"/>
    </source>
</evidence>
<dbReference type="InterPro" id="IPR000845">
    <property type="entry name" value="Nucleoside_phosphorylase_d"/>
</dbReference>
<evidence type="ECO:0000259" key="3">
    <source>
        <dbReference type="Pfam" id="PF01048"/>
    </source>
</evidence>
<feature type="compositionally biased region" description="Basic and acidic residues" evidence="1">
    <location>
        <begin position="457"/>
        <end position="482"/>
    </location>
</feature>
<dbReference type="PANTHER" id="PTHR46082">
    <property type="entry name" value="ATP/GTP-BINDING PROTEIN-RELATED"/>
    <property type="match status" value="1"/>
</dbReference>
<evidence type="ECO:0000256" key="1">
    <source>
        <dbReference type="SAM" id="MobiDB-lite"/>
    </source>
</evidence>
<dbReference type="Proteomes" id="UP000800092">
    <property type="component" value="Unassembled WGS sequence"/>
</dbReference>